<evidence type="ECO:0008006" key="5">
    <source>
        <dbReference type="Google" id="ProtNLM"/>
    </source>
</evidence>
<reference evidence="2 3" key="1">
    <citation type="submission" date="2017-05" db="EMBL/GenBank/DDBJ databases">
        <authorList>
            <person name="Varghese N."/>
            <person name="Submissions S."/>
        </authorList>
    </citation>
    <scope>NUCLEOTIDE SEQUENCE [LARGE SCALE GENOMIC DNA]</scope>
    <source>
        <strain evidence="2 3">DSM 19382</strain>
    </source>
</reference>
<gene>
    <name evidence="1" type="ORF">GJU42_20025</name>
    <name evidence="2" type="ORF">SAMN06265349_101729</name>
</gene>
<evidence type="ECO:0000313" key="4">
    <source>
        <dbReference type="Proteomes" id="UP000468990"/>
    </source>
</evidence>
<dbReference type="Proteomes" id="UP000468990">
    <property type="component" value="Unassembled WGS sequence"/>
</dbReference>
<dbReference type="RefSeq" id="WP_142449390.1">
    <property type="nucleotide sequence ID" value="NZ_FXTA01000001.1"/>
</dbReference>
<sequence>MAGTYKSQNYSWNDISIAFGGRIVEGIEEIEYTAKQEKNVLRGRGGKGHKITRGNKDFEGKITLWQSEIEAMIADAPNQDLLALSFDIIWSFTPNDGGATVTDVLTTCEVKEYKKGMKQGDQNMLVELPIIFLDVKHQQ</sequence>
<evidence type="ECO:0000313" key="1">
    <source>
        <dbReference type="EMBL" id="MRX70269.1"/>
    </source>
</evidence>
<evidence type="ECO:0000313" key="3">
    <source>
        <dbReference type="Proteomes" id="UP000317289"/>
    </source>
</evidence>
<dbReference type="OrthoDB" id="798290at2"/>
<dbReference type="EMBL" id="FXTA01000001">
    <property type="protein sequence ID" value="SMO42671.1"/>
    <property type="molecule type" value="Genomic_DNA"/>
</dbReference>
<name>A0A521B6N9_9FLAO</name>
<keyword evidence="4" id="KW-1185">Reference proteome</keyword>
<dbReference type="AlphaFoldDB" id="A0A521B6N9"/>
<protein>
    <recommendedName>
        <fullName evidence="5">Phage tail protein</fullName>
    </recommendedName>
</protein>
<dbReference type="EMBL" id="WKKG01000012">
    <property type="protein sequence ID" value="MRX70269.1"/>
    <property type="molecule type" value="Genomic_DNA"/>
</dbReference>
<dbReference type="Proteomes" id="UP000317289">
    <property type="component" value="Unassembled WGS sequence"/>
</dbReference>
<proteinExistence type="predicted"/>
<accession>A0A521B6N9</accession>
<evidence type="ECO:0000313" key="2">
    <source>
        <dbReference type="EMBL" id="SMO42671.1"/>
    </source>
</evidence>
<reference evidence="1 4" key="2">
    <citation type="submission" date="2019-11" db="EMBL/GenBank/DDBJ databases">
        <title>Flavobacterium resistens genome.</title>
        <authorList>
            <person name="Wilson V.M."/>
            <person name="Newman J.D."/>
        </authorList>
    </citation>
    <scope>NUCLEOTIDE SEQUENCE [LARGE SCALE GENOMIC DNA]</scope>
    <source>
        <strain evidence="1 4">DSM 19382</strain>
    </source>
</reference>
<organism evidence="2 3">
    <name type="scientific">Flavobacterium resistens</name>
    <dbReference type="NCBI Taxonomy" id="443612"/>
    <lineage>
        <taxon>Bacteria</taxon>
        <taxon>Pseudomonadati</taxon>
        <taxon>Bacteroidota</taxon>
        <taxon>Flavobacteriia</taxon>
        <taxon>Flavobacteriales</taxon>
        <taxon>Flavobacteriaceae</taxon>
        <taxon>Flavobacterium</taxon>
    </lineage>
</organism>